<dbReference type="PATRIC" id="fig|1265816.5.peg.2009"/>
<accession>W7D4W7</accession>
<sequence>MVFAEAVKASKGWRVKLDPEALNMTPTYKSTKIIFHHKPSKGRQFHFIQINKIHFSKIFK</sequence>
<evidence type="ECO:0000313" key="2">
    <source>
        <dbReference type="Proteomes" id="UP000019248"/>
    </source>
</evidence>
<protein>
    <submittedName>
        <fullName evidence="1">Uncharacterized protein</fullName>
    </submittedName>
</protein>
<organism evidence="1 2">
    <name type="scientific">Listeria riparia FSL S10-1204</name>
    <dbReference type="NCBI Taxonomy" id="1265816"/>
    <lineage>
        <taxon>Bacteria</taxon>
        <taxon>Bacillati</taxon>
        <taxon>Bacillota</taxon>
        <taxon>Bacilli</taxon>
        <taxon>Bacillales</taxon>
        <taxon>Listeriaceae</taxon>
        <taxon>Listeria</taxon>
    </lineage>
</organism>
<reference evidence="1 2" key="1">
    <citation type="journal article" date="2014" name="Int. J. Syst. Evol. Microbiol.">
        <title>Listeria floridensis sp. nov., Listeria aquatica sp. nov., Listeria cornellensis sp. nov., Listeria riparia sp. nov. and Listeria grandensis sp. nov., from agricultural and natural environments.</title>
        <authorList>
            <person name="den Bakker H.C."/>
            <person name="Warchocki S."/>
            <person name="Wright E.M."/>
            <person name="Allred A.F."/>
            <person name="Ahlstrom C."/>
            <person name="Manuel C.S."/>
            <person name="Stasiewicz M.J."/>
            <person name="Burrell A."/>
            <person name="Roof S."/>
            <person name="Strawn L."/>
            <person name="Fortes E.D."/>
            <person name="Nightingale K.K."/>
            <person name="Kephart D."/>
            <person name="Wiedmann M."/>
        </authorList>
    </citation>
    <scope>NUCLEOTIDE SEQUENCE [LARGE SCALE GENOMIC DNA]</scope>
    <source>
        <strain evidence="1 2">FSL S10-1204</strain>
    </source>
</reference>
<keyword evidence="2" id="KW-1185">Reference proteome</keyword>
<proteinExistence type="predicted"/>
<evidence type="ECO:0000313" key="1">
    <source>
        <dbReference type="EMBL" id="EUJ44252.1"/>
    </source>
</evidence>
<comment type="caution">
    <text evidence="1">The sequence shown here is derived from an EMBL/GenBank/DDBJ whole genome shotgun (WGS) entry which is preliminary data.</text>
</comment>
<name>W7D4W7_9LIST</name>
<dbReference type="Proteomes" id="UP000019248">
    <property type="component" value="Unassembled WGS sequence"/>
</dbReference>
<dbReference type="EMBL" id="AODL01000013">
    <property type="protein sequence ID" value="EUJ44252.1"/>
    <property type="molecule type" value="Genomic_DNA"/>
</dbReference>
<dbReference type="AlphaFoldDB" id="W7D4W7"/>
<gene>
    <name evidence="1" type="ORF">PRIP_10162</name>
</gene>